<dbReference type="FunFam" id="2.30.180.10:FF:000012">
    <property type="entry name" value="Fasciclin-like arabinogalactan protein 7"/>
    <property type="match status" value="1"/>
</dbReference>
<accession>A0AAD3XJY8</accession>
<keyword evidence="13" id="KW-1185">Reference proteome</keyword>
<comment type="caution">
    <text evidence="12">The sequence shown here is derived from an EMBL/GenBank/DDBJ whole genome shotgun (WGS) entry which is preliminary data.</text>
</comment>
<keyword evidence="9" id="KW-1133">Transmembrane helix</keyword>
<feature type="region of interest" description="Disordered" evidence="8">
    <location>
        <begin position="195"/>
        <end position="230"/>
    </location>
</feature>
<dbReference type="SMART" id="SM00554">
    <property type="entry name" value="FAS1"/>
    <property type="match status" value="1"/>
</dbReference>
<dbReference type="PROSITE" id="PS50213">
    <property type="entry name" value="FAS1"/>
    <property type="match status" value="1"/>
</dbReference>
<feature type="compositionally biased region" description="Low complexity" evidence="8">
    <location>
        <begin position="220"/>
        <end position="230"/>
    </location>
</feature>
<organism evidence="12 13">
    <name type="scientific">Nepenthes gracilis</name>
    <name type="common">Slender pitcher plant</name>
    <dbReference type="NCBI Taxonomy" id="150966"/>
    <lineage>
        <taxon>Eukaryota</taxon>
        <taxon>Viridiplantae</taxon>
        <taxon>Streptophyta</taxon>
        <taxon>Embryophyta</taxon>
        <taxon>Tracheophyta</taxon>
        <taxon>Spermatophyta</taxon>
        <taxon>Magnoliopsida</taxon>
        <taxon>eudicotyledons</taxon>
        <taxon>Gunneridae</taxon>
        <taxon>Pentapetalae</taxon>
        <taxon>Caryophyllales</taxon>
        <taxon>Nepenthaceae</taxon>
        <taxon>Nepenthes</taxon>
    </lineage>
</organism>
<dbReference type="Proteomes" id="UP001279734">
    <property type="component" value="Unassembled WGS sequence"/>
</dbReference>
<dbReference type="GO" id="GO:0098552">
    <property type="term" value="C:side of membrane"/>
    <property type="evidence" value="ECO:0007669"/>
    <property type="project" value="UniProtKB-KW"/>
</dbReference>
<dbReference type="GO" id="GO:0005886">
    <property type="term" value="C:plasma membrane"/>
    <property type="evidence" value="ECO:0007669"/>
    <property type="project" value="UniProtKB-SubCell"/>
</dbReference>
<evidence type="ECO:0000256" key="2">
    <source>
        <dbReference type="ARBA" id="ARBA00007843"/>
    </source>
</evidence>
<evidence type="ECO:0000256" key="6">
    <source>
        <dbReference type="ARBA" id="ARBA00023136"/>
    </source>
</evidence>
<keyword evidence="3" id="KW-1003">Cell membrane</keyword>
<dbReference type="PANTHER" id="PTHR32077">
    <property type="entry name" value="FASCICLIN-LIKE ARABINOGALACTAN PROTEIN"/>
    <property type="match status" value="1"/>
</dbReference>
<dbReference type="PANTHER" id="PTHR32077:SF3">
    <property type="entry name" value="FASCICLIN-LIKE ARABINOGALACTAN PROTEIN 7"/>
    <property type="match status" value="1"/>
</dbReference>
<comment type="subcellular location">
    <subcellularLocation>
        <location evidence="1">Cell membrane</location>
        <topology evidence="1">Lipid-anchor</topology>
        <topology evidence="1">GPI-anchor</topology>
    </subcellularLocation>
</comment>
<evidence type="ECO:0000256" key="3">
    <source>
        <dbReference type="ARBA" id="ARBA00022475"/>
    </source>
</evidence>
<evidence type="ECO:0000256" key="10">
    <source>
        <dbReference type="SAM" id="SignalP"/>
    </source>
</evidence>
<proteinExistence type="inferred from homology"/>
<feature type="chain" id="PRO_5041959258" description="FAS1 domain-containing protein" evidence="10">
    <location>
        <begin position="22"/>
        <end position="256"/>
    </location>
</feature>
<evidence type="ECO:0000313" key="12">
    <source>
        <dbReference type="EMBL" id="GMH07155.1"/>
    </source>
</evidence>
<evidence type="ECO:0000259" key="11">
    <source>
        <dbReference type="PROSITE" id="PS50213"/>
    </source>
</evidence>
<keyword evidence="4" id="KW-0449">Lipoprotein</keyword>
<keyword evidence="9" id="KW-0812">Transmembrane</keyword>
<name>A0AAD3XJY8_NEPGR</name>
<dbReference type="AlphaFoldDB" id="A0AAD3XJY8"/>
<keyword evidence="4" id="KW-0336">GPI-anchor</keyword>
<evidence type="ECO:0000313" key="13">
    <source>
        <dbReference type="Proteomes" id="UP001279734"/>
    </source>
</evidence>
<evidence type="ECO:0000256" key="9">
    <source>
        <dbReference type="SAM" id="Phobius"/>
    </source>
</evidence>
<dbReference type="SUPFAM" id="SSF82153">
    <property type="entry name" value="FAS1 domain"/>
    <property type="match status" value="1"/>
</dbReference>
<feature type="signal peptide" evidence="10">
    <location>
        <begin position="1"/>
        <end position="21"/>
    </location>
</feature>
<dbReference type="Pfam" id="PF02469">
    <property type="entry name" value="Fasciclin"/>
    <property type="match status" value="1"/>
</dbReference>
<feature type="transmembrane region" description="Helical" evidence="9">
    <location>
        <begin position="235"/>
        <end position="255"/>
    </location>
</feature>
<dbReference type="Gene3D" id="2.30.180.10">
    <property type="entry name" value="FAS1 domain"/>
    <property type="match status" value="1"/>
</dbReference>
<feature type="domain" description="FAS1" evidence="11">
    <location>
        <begin position="41"/>
        <end position="183"/>
    </location>
</feature>
<evidence type="ECO:0000256" key="8">
    <source>
        <dbReference type="SAM" id="MobiDB-lite"/>
    </source>
</evidence>
<feature type="compositionally biased region" description="Pro residues" evidence="8">
    <location>
        <begin position="195"/>
        <end position="204"/>
    </location>
</feature>
<keyword evidence="4" id="KW-0325">Glycoprotein</keyword>
<gene>
    <name evidence="12" type="ORF">Nepgr_008995</name>
</gene>
<evidence type="ECO:0000256" key="4">
    <source>
        <dbReference type="ARBA" id="ARBA00022622"/>
    </source>
</evidence>
<reference evidence="12" key="1">
    <citation type="submission" date="2023-05" db="EMBL/GenBank/DDBJ databases">
        <title>Nepenthes gracilis genome sequencing.</title>
        <authorList>
            <person name="Fukushima K."/>
        </authorList>
    </citation>
    <scope>NUCLEOTIDE SEQUENCE</scope>
    <source>
        <strain evidence="12">SING2019-196</strain>
    </source>
</reference>
<evidence type="ECO:0000256" key="1">
    <source>
        <dbReference type="ARBA" id="ARBA00004609"/>
    </source>
</evidence>
<dbReference type="EMBL" id="BSYO01000007">
    <property type="protein sequence ID" value="GMH07155.1"/>
    <property type="molecule type" value="Genomic_DNA"/>
</dbReference>
<comment type="function">
    <text evidence="7">May be a cell surface adhesion protein.</text>
</comment>
<dbReference type="InterPro" id="IPR045003">
    <property type="entry name" value="FLA_A"/>
</dbReference>
<dbReference type="PROSITE" id="PS51257">
    <property type="entry name" value="PROKAR_LIPOPROTEIN"/>
    <property type="match status" value="1"/>
</dbReference>
<dbReference type="InterPro" id="IPR000782">
    <property type="entry name" value="FAS1_domain"/>
</dbReference>
<sequence length="256" mass="27316">MEKTLIFMFPFCLLILSCCAAHSPPISSPISSPAPAPAPAYVNLRKLLTVAGPFHTFLNYLESTKVIETFQNQANNTEEGVTIFAPQDSAFSSLKKSTLSNLTQDQLRSLFLFHGLSHFYSFSDFKNLSQLGPVATFAGGQYSLNFTDNSGTIHLSSGWTNTKIISSVLATDPVAVYEVNKVLLPEAIYGTDIPPTPAPAPAPAPETVSAADSPAELTKSGKSPSSSLSSSSYRVIGLSAWIYFVLAISGGIVLML</sequence>
<evidence type="ECO:0000256" key="5">
    <source>
        <dbReference type="ARBA" id="ARBA00022729"/>
    </source>
</evidence>
<keyword evidence="6 9" id="KW-0472">Membrane</keyword>
<keyword evidence="5 10" id="KW-0732">Signal</keyword>
<comment type="similarity">
    <text evidence="2">Belongs to the fasciclin-like AGP family.</text>
</comment>
<dbReference type="InterPro" id="IPR036378">
    <property type="entry name" value="FAS1_dom_sf"/>
</dbReference>
<evidence type="ECO:0000256" key="7">
    <source>
        <dbReference type="ARBA" id="ARBA00024686"/>
    </source>
</evidence>
<dbReference type="GO" id="GO:0009834">
    <property type="term" value="P:plant-type secondary cell wall biogenesis"/>
    <property type="evidence" value="ECO:0007669"/>
    <property type="project" value="TreeGrafter"/>
</dbReference>
<protein>
    <recommendedName>
        <fullName evidence="11">FAS1 domain-containing protein</fullName>
    </recommendedName>
</protein>